<gene>
    <name evidence="1" type="ORF">BINO364_LOCUS709</name>
</gene>
<evidence type="ECO:0000313" key="1">
    <source>
        <dbReference type="EMBL" id="CAH0713559.1"/>
    </source>
</evidence>
<feature type="non-terminal residue" evidence="1">
    <location>
        <position position="166"/>
    </location>
</feature>
<accession>A0A8J9XZN2</accession>
<dbReference type="EMBL" id="OV170221">
    <property type="protein sequence ID" value="CAH0713559.1"/>
    <property type="molecule type" value="Genomic_DNA"/>
</dbReference>
<proteinExistence type="predicted"/>
<evidence type="ECO:0000313" key="2">
    <source>
        <dbReference type="Proteomes" id="UP000838878"/>
    </source>
</evidence>
<name>A0A8J9XZN2_9NEOP</name>
<organism evidence="1 2">
    <name type="scientific">Brenthis ino</name>
    <name type="common">lesser marbled fritillary</name>
    <dbReference type="NCBI Taxonomy" id="405034"/>
    <lineage>
        <taxon>Eukaryota</taxon>
        <taxon>Metazoa</taxon>
        <taxon>Ecdysozoa</taxon>
        <taxon>Arthropoda</taxon>
        <taxon>Hexapoda</taxon>
        <taxon>Insecta</taxon>
        <taxon>Pterygota</taxon>
        <taxon>Neoptera</taxon>
        <taxon>Endopterygota</taxon>
        <taxon>Lepidoptera</taxon>
        <taxon>Glossata</taxon>
        <taxon>Ditrysia</taxon>
        <taxon>Papilionoidea</taxon>
        <taxon>Nymphalidae</taxon>
        <taxon>Heliconiinae</taxon>
        <taxon>Argynnini</taxon>
        <taxon>Brenthis</taxon>
    </lineage>
</organism>
<sequence length="166" mass="18741">MVAVKGNSNTNKILNDYVSFKPPQIPGSQKYAAGCILKPAPLSIVDVRSMTCVRERWKRDECNYPNTSHQHPNTTSCLVGRRTNQYENENKNIHIGLFYAPPDKMLPSRLEAITACIAQRDGRCAFQQVLDCACTFMSKNVKSDKMSFKYVHEIFGLVTCFEIGID</sequence>
<dbReference type="Proteomes" id="UP000838878">
    <property type="component" value="Chromosome 1"/>
</dbReference>
<reference evidence="1" key="1">
    <citation type="submission" date="2021-12" db="EMBL/GenBank/DDBJ databases">
        <authorList>
            <person name="Martin H S."/>
        </authorList>
    </citation>
    <scope>NUCLEOTIDE SEQUENCE</scope>
</reference>
<keyword evidence="2" id="KW-1185">Reference proteome</keyword>
<dbReference type="AlphaFoldDB" id="A0A8J9XZN2"/>
<protein>
    <submittedName>
        <fullName evidence="1">Uncharacterized protein</fullName>
    </submittedName>
</protein>